<dbReference type="EMBL" id="RBQT01000026">
    <property type="protein sequence ID" value="RMP83299.1"/>
    <property type="molecule type" value="Genomic_DNA"/>
</dbReference>
<keyword evidence="2" id="KW-0032">Aminotransferase</keyword>
<reference evidence="2 3" key="1">
    <citation type="submission" date="2018-08" db="EMBL/GenBank/DDBJ databases">
        <title>Recombination of ecologically and evolutionarily significant loci maintains genetic cohesion in the Pseudomonas syringae species complex.</title>
        <authorList>
            <person name="Dillon M."/>
            <person name="Thakur S."/>
            <person name="Almeida R.N.D."/>
            <person name="Weir B.S."/>
            <person name="Guttman D.S."/>
        </authorList>
    </citation>
    <scope>NUCLEOTIDE SEQUENCE [LARGE SCALE GENOMIC DNA]</scope>
    <source>
        <strain evidence="2 3">ICMP 19589</strain>
    </source>
</reference>
<dbReference type="InterPro" id="IPR015421">
    <property type="entry name" value="PyrdxlP-dep_Trfase_major"/>
</dbReference>
<evidence type="ECO:0000313" key="3">
    <source>
        <dbReference type="Proteomes" id="UP000282289"/>
    </source>
</evidence>
<name>A0A7Z6UAD2_PSESF</name>
<evidence type="ECO:0000256" key="1">
    <source>
        <dbReference type="ARBA" id="ARBA00022898"/>
    </source>
</evidence>
<dbReference type="Pfam" id="PF01041">
    <property type="entry name" value="DegT_DnrJ_EryC1"/>
    <property type="match status" value="1"/>
</dbReference>
<dbReference type="GO" id="GO:0008483">
    <property type="term" value="F:transaminase activity"/>
    <property type="evidence" value="ECO:0007669"/>
    <property type="project" value="UniProtKB-KW"/>
</dbReference>
<dbReference type="Proteomes" id="UP000282289">
    <property type="component" value="Unassembled WGS sequence"/>
</dbReference>
<dbReference type="InterPro" id="IPR000653">
    <property type="entry name" value="DegT/StrS_aminotransferase"/>
</dbReference>
<dbReference type="SUPFAM" id="SSF53383">
    <property type="entry name" value="PLP-dependent transferases"/>
    <property type="match status" value="1"/>
</dbReference>
<feature type="non-terminal residue" evidence="2">
    <location>
        <position position="60"/>
    </location>
</feature>
<accession>A0A7Z6UAD2</accession>
<protein>
    <submittedName>
        <fullName evidence="2">UDP-4-amino-4-deoxy-L-arabinose--oxoglutarate aminotransferase</fullName>
    </submittedName>
</protein>
<proteinExistence type="predicted"/>
<organism evidence="2 3">
    <name type="scientific">Pseudomonas syringae pv. actinidiae</name>
    <dbReference type="NCBI Taxonomy" id="103796"/>
    <lineage>
        <taxon>Bacteria</taxon>
        <taxon>Pseudomonadati</taxon>
        <taxon>Pseudomonadota</taxon>
        <taxon>Gammaproteobacteria</taxon>
        <taxon>Pseudomonadales</taxon>
        <taxon>Pseudomonadaceae</taxon>
        <taxon>Pseudomonas</taxon>
        <taxon>Pseudomonas syringae</taxon>
    </lineage>
</organism>
<dbReference type="Gene3D" id="3.40.640.10">
    <property type="entry name" value="Type I PLP-dependent aspartate aminotransferase-like (Major domain)"/>
    <property type="match status" value="1"/>
</dbReference>
<keyword evidence="1" id="KW-0663">Pyridoxal phosphate</keyword>
<gene>
    <name evidence="2" type="ORF">ALQ15_05035</name>
</gene>
<dbReference type="AlphaFoldDB" id="A0A7Z6UAD2"/>
<sequence>MGKISMSQAFLAFSRPSIGDEEVAAVTRVLRSGWITTGPECQKLEEQFAVRVGAQHAVAL</sequence>
<keyword evidence="2" id="KW-0808">Transferase</keyword>
<comment type="caution">
    <text evidence="2">The sequence shown here is derived from an EMBL/GenBank/DDBJ whole genome shotgun (WGS) entry which is preliminary data.</text>
</comment>
<evidence type="ECO:0000313" key="2">
    <source>
        <dbReference type="EMBL" id="RMP83299.1"/>
    </source>
</evidence>
<dbReference type="InterPro" id="IPR015424">
    <property type="entry name" value="PyrdxlP-dep_Trfase"/>
</dbReference>